<dbReference type="InterPro" id="IPR006664">
    <property type="entry name" value="OMP_bac"/>
</dbReference>
<evidence type="ECO:0000259" key="7">
    <source>
        <dbReference type="PROSITE" id="PS51123"/>
    </source>
</evidence>
<dbReference type="Pfam" id="PF02412">
    <property type="entry name" value="TSP_3"/>
    <property type="match status" value="2"/>
</dbReference>
<dbReference type="GO" id="GO:0005509">
    <property type="term" value="F:calcium ion binding"/>
    <property type="evidence" value="ECO:0007669"/>
    <property type="project" value="InterPro"/>
</dbReference>
<proteinExistence type="predicted"/>
<comment type="caution">
    <text evidence="8">The sequence shown here is derived from an EMBL/GenBank/DDBJ whole genome shotgun (WGS) entry which is preliminary data.</text>
</comment>
<keyword evidence="3 5" id="KW-0472">Membrane</keyword>
<reference evidence="8 9" key="1">
    <citation type="submission" date="2020-09" db="EMBL/GenBank/DDBJ databases">
        <title>TT11 complete genome.</title>
        <authorList>
            <person name="Wu Z."/>
        </authorList>
    </citation>
    <scope>NUCLEOTIDE SEQUENCE [LARGE SCALE GENOMIC DNA]</scope>
    <source>
        <strain evidence="8 9">TT11</strain>
    </source>
</reference>
<evidence type="ECO:0000313" key="8">
    <source>
        <dbReference type="EMBL" id="MBD0831143.1"/>
    </source>
</evidence>
<organism evidence="8 9">
    <name type="scientific">Aestuariibaculum sediminum</name>
    <dbReference type="NCBI Taxonomy" id="2770637"/>
    <lineage>
        <taxon>Bacteria</taxon>
        <taxon>Pseudomonadati</taxon>
        <taxon>Bacteroidota</taxon>
        <taxon>Flavobacteriia</taxon>
        <taxon>Flavobacteriales</taxon>
        <taxon>Flavobacteriaceae</taxon>
    </lineage>
</organism>
<dbReference type="SUPFAM" id="SSF103647">
    <property type="entry name" value="TSP type-3 repeat"/>
    <property type="match status" value="1"/>
</dbReference>
<evidence type="ECO:0000256" key="1">
    <source>
        <dbReference type="ARBA" id="ARBA00004442"/>
    </source>
</evidence>
<dbReference type="SUPFAM" id="SSF103088">
    <property type="entry name" value="OmpA-like"/>
    <property type="match status" value="1"/>
</dbReference>
<dbReference type="InterPro" id="IPR036737">
    <property type="entry name" value="OmpA-like_sf"/>
</dbReference>
<keyword evidence="9" id="KW-1185">Reference proteome</keyword>
<dbReference type="Gene3D" id="4.10.1080.10">
    <property type="entry name" value="TSP type-3 repeat"/>
    <property type="match status" value="1"/>
</dbReference>
<dbReference type="PRINTS" id="PR01023">
    <property type="entry name" value="NAFLGMOTY"/>
</dbReference>
<evidence type="ECO:0000256" key="5">
    <source>
        <dbReference type="PROSITE-ProRule" id="PRU00473"/>
    </source>
</evidence>
<dbReference type="Pfam" id="PF00691">
    <property type="entry name" value="OmpA"/>
    <property type="match status" value="1"/>
</dbReference>
<dbReference type="AlphaFoldDB" id="A0A8J6PYN5"/>
<evidence type="ECO:0000313" key="9">
    <source>
        <dbReference type="Proteomes" id="UP000600588"/>
    </source>
</evidence>
<feature type="chain" id="PRO_5035316822" evidence="6">
    <location>
        <begin position="21"/>
        <end position="438"/>
    </location>
</feature>
<dbReference type="PANTHER" id="PTHR30329">
    <property type="entry name" value="STATOR ELEMENT OF FLAGELLAR MOTOR COMPLEX"/>
    <property type="match status" value="1"/>
</dbReference>
<dbReference type="InterPro" id="IPR003367">
    <property type="entry name" value="Thrombospondin_3-like_rpt"/>
</dbReference>
<dbReference type="PANTHER" id="PTHR30329:SF21">
    <property type="entry name" value="LIPOPROTEIN YIAD-RELATED"/>
    <property type="match status" value="1"/>
</dbReference>
<sequence>MKKIIFILALAIVGISNLHAQDANNPWLIGIGVNAVDTYPTNVGDSNFPGQSWWTDEYFNATDHWNMVPYPSSLTVSRYLGGNFSFGIFGSYNKISKVGDASTYLGKQIDDFSYIGADGFFKYSFAKAINSESFEPFLKIGGGYSWIDKIGAGTINGGAGFNWWFTKKKNVALNVQSTYKHAFEDYLIPHFQHNVGIAYKFGSKDTDKDGIKDHEDACPEVAGLPEFNGCPDSDNDGVQDSEDECPEVAGLKEFNGCPDSDGDGVADKDDRCPDAAGPKALNGCPDTDGDGVADIDDKCPNEKGTAANNGCPEVVEDNTQELIDALAKTIFFDFDSAKLTPDNQITLNKIADLIESTDKTYNLTIEGYADNIGPKSYNQKLSEKRAQAVADYLTSTGVAPANVSTVGFGEDKPLADNKTKEGRAENRRSEIKIKLISK</sequence>
<protein>
    <submittedName>
        <fullName evidence="8">OmpA family protein</fullName>
    </submittedName>
</protein>
<dbReference type="InterPro" id="IPR006690">
    <property type="entry name" value="OMPA-like_CS"/>
</dbReference>
<evidence type="ECO:0000256" key="2">
    <source>
        <dbReference type="ARBA" id="ARBA00022729"/>
    </source>
</evidence>
<evidence type="ECO:0000256" key="6">
    <source>
        <dbReference type="SAM" id="SignalP"/>
    </source>
</evidence>
<evidence type="ECO:0000256" key="4">
    <source>
        <dbReference type="ARBA" id="ARBA00023237"/>
    </source>
</evidence>
<dbReference type="Gene3D" id="3.30.1330.60">
    <property type="entry name" value="OmpA-like domain"/>
    <property type="match status" value="1"/>
</dbReference>
<dbReference type="Proteomes" id="UP000600588">
    <property type="component" value="Unassembled WGS sequence"/>
</dbReference>
<dbReference type="PRINTS" id="PR01021">
    <property type="entry name" value="OMPADOMAIN"/>
</dbReference>
<comment type="subcellular location">
    <subcellularLocation>
        <location evidence="1">Cell outer membrane</location>
    </subcellularLocation>
</comment>
<dbReference type="EMBL" id="JACVXB010000001">
    <property type="protein sequence ID" value="MBD0831143.1"/>
    <property type="molecule type" value="Genomic_DNA"/>
</dbReference>
<dbReference type="CDD" id="cd07185">
    <property type="entry name" value="OmpA_C-like"/>
    <property type="match status" value="1"/>
</dbReference>
<evidence type="ECO:0000256" key="3">
    <source>
        <dbReference type="ARBA" id="ARBA00023136"/>
    </source>
</evidence>
<dbReference type="PROSITE" id="PS01068">
    <property type="entry name" value="OMPA_1"/>
    <property type="match status" value="1"/>
</dbReference>
<dbReference type="InterPro" id="IPR028974">
    <property type="entry name" value="TSP_type-3_rpt"/>
</dbReference>
<dbReference type="PROSITE" id="PS51123">
    <property type="entry name" value="OMPA_2"/>
    <property type="match status" value="1"/>
</dbReference>
<keyword evidence="2 6" id="KW-0732">Signal</keyword>
<dbReference type="GO" id="GO:0009279">
    <property type="term" value="C:cell outer membrane"/>
    <property type="evidence" value="ECO:0007669"/>
    <property type="project" value="UniProtKB-SubCell"/>
</dbReference>
<dbReference type="RefSeq" id="WP_188228914.1">
    <property type="nucleotide sequence ID" value="NZ_JACVXB010000001.1"/>
</dbReference>
<feature type="domain" description="OmpA-like" evidence="7">
    <location>
        <begin position="319"/>
        <end position="437"/>
    </location>
</feature>
<keyword evidence="4" id="KW-0998">Cell outer membrane</keyword>
<gene>
    <name evidence="8" type="ORF">ICJ83_03260</name>
</gene>
<accession>A0A8J6PYN5</accession>
<dbReference type="InterPro" id="IPR050330">
    <property type="entry name" value="Bact_OuterMem_StrucFunc"/>
</dbReference>
<feature type="signal peptide" evidence="6">
    <location>
        <begin position="1"/>
        <end position="20"/>
    </location>
</feature>
<name>A0A8J6PYN5_9FLAO</name>
<dbReference type="InterPro" id="IPR006665">
    <property type="entry name" value="OmpA-like"/>
</dbReference>
<dbReference type="GO" id="GO:0007155">
    <property type="term" value="P:cell adhesion"/>
    <property type="evidence" value="ECO:0007669"/>
    <property type="project" value="InterPro"/>
</dbReference>